<organism evidence="5 6">
    <name type="scientific">Clostridium paraputrificum</name>
    <dbReference type="NCBI Taxonomy" id="29363"/>
    <lineage>
        <taxon>Bacteria</taxon>
        <taxon>Bacillati</taxon>
        <taxon>Bacillota</taxon>
        <taxon>Clostridia</taxon>
        <taxon>Eubacteriales</taxon>
        <taxon>Clostridiaceae</taxon>
        <taxon>Clostridium</taxon>
    </lineage>
</organism>
<keyword evidence="1" id="KW-0805">Transcription regulation</keyword>
<dbReference type="AlphaFoldDB" id="A0A173Y8H0"/>
<dbReference type="SUPFAM" id="SSF46689">
    <property type="entry name" value="Homeodomain-like"/>
    <property type="match status" value="2"/>
</dbReference>
<dbReference type="Pfam" id="PF12833">
    <property type="entry name" value="HTH_18"/>
    <property type="match status" value="1"/>
</dbReference>
<protein>
    <recommendedName>
        <fullName evidence="4">HTH araC/xylS-type domain-containing protein</fullName>
    </recommendedName>
</protein>
<dbReference type="InterPro" id="IPR014710">
    <property type="entry name" value="RmlC-like_jellyroll"/>
</dbReference>
<feature type="domain" description="HTH araC/xylS-type" evidence="4">
    <location>
        <begin position="173"/>
        <end position="271"/>
    </location>
</feature>
<evidence type="ECO:0000313" key="5">
    <source>
        <dbReference type="EMBL" id="OBY10798.1"/>
    </source>
</evidence>
<dbReference type="Gene3D" id="1.10.10.60">
    <property type="entry name" value="Homeodomain-like"/>
    <property type="match status" value="2"/>
</dbReference>
<sequence>MNQKLEIIDYPNIKNMNLFVVEVDYREPHLHPEVEMLFVFKGSPIFIINDEQFQFHPGDVILLNSNDKHEIISQEEASIFLCLQILPKYFEGYFPQISHVVFTDHCRYDIKHNLLIYTFLKLGEVYIEKPQYYQINCASMINIMYFYLLNQYSKYELNTDYNGAICHNKLRLSRITRYIEEHYNEKISLQDIADREGLSVYFLSHFIREHLKQNFQDYLTFVRFNHARDMILTTNMKLIDICYHCGFSDYRYMNQAFKRYCNSTPKEFKNRSSTTMVKKPSSGGNNQIIYSEEDALYIIRRAFQDFNLFEPNI</sequence>
<evidence type="ECO:0000313" key="6">
    <source>
        <dbReference type="Proteomes" id="UP000092714"/>
    </source>
</evidence>
<keyword evidence="3" id="KW-0804">Transcription</keyword>
<dbReference type="eggNOG" id="COG1917">
    <property type="taxonomic scope" value="Bacteria"/>
</dbReference>
<keyword evidence="2" id="KW-0238">DNA-binding</keyword>
<name>A0A173Y8H0_9CLOT</name>
<dbReference type="InterPro" id="IPR011051">
    <property type="entry name" value="RmlC_Cupin_sf"/>
</dbReference>
<dbReference type="GO" id="GO:0043565">
    <property type="term" value="F:sequence-specific DNA binding"/>
    <property type="evidence" value="ECO:0007669"/>
    <property type="project" value="InterPro"/>
</dbReference>
<evidence type="ECO:0000256" key="3">
    <source>
        <dbReference type="ARBA" id="ARBA00023163"/>
    </source>
</evidence>
<dbReference type="GO" id="GO:0003700">
    <property type="term" value="F:DNA-binding transcription factor activity"/>
    <property type="evidence" value="ECO:0007669"/>
    <property type="project" value="InterPro"/>
</dbReference>
<dbReference type="PROSITE" id="PS01124">
    <property type="entry name" value="HTH_ARAC_FAMILY_2"/>
    <property type="match status" value="1"/>
</dbReference>
<proteinExistence type="predicted"/>
<dbReference type="Pfam" id="PF07883">
    <property type="entry name" value="Cupin_2"/>
    <property type="match status" value="1"/>
</dbReference>
<dbReference type="EMBL" id="MAPZ01000019">
    <property type="protein sequence ID" value="OBY10798.1"/>
    <property type="molecule type" value="Genomic_DNA"/>
</dbReference>
<evidence type="ECO:0000259" key="4">
    <source>
        <dbReference type="PROSITE" id="PS01124"/>
    </source>
</evidence>
<dbReference type="InterPro" id="IPR009057">
    <property type="entry name" value="Homeodomain-like_sf"/>
</dbReference>
<comment type="caution">
    <text evidence="5">The sequence shown here is derived from an EMBL/GenBank/DDBJ whole genome shotgun (WGS) entry which is preliminary data.</text>
</comment>
<dbReference type="Proteomes" id="UP000092714">
    <property type="component" value="Unassembled WGS sequence"/>
</dbReference>
<evidence type="ECO:0000256" key="2">
    <source>
        <dbReference type="ARBA" id="ARBA00023125"/>
    </source>
</evidence>
<dbReference type="eggNOG" id="COG2207">
    <property type="taxonomic scope" value="Bacteria"/>
</dbReference>
<gene>
    <name evidence="5" type="ORF">CP373A1_09850</name>
</gene>
<dbReference type="Gene3D" id="2.60.120.10">
    <property type="entry name" value="Jelly Rolls"/>
    <property type="match status" value="1"/>
</dbReference>
<accession>A0A173Y8H0</accession>
<dbReference type="PANTHER" id="PTHR43280:SF2">
    <property type="entry name" value="HTH-TYPE TRANSCRIPTIONAL REGULATOR EXSA"/>
    <property type="match status" value="1"/>
</dbReference>
<evidence type="ECO:0000256" key="1">
    <source>
        <dbReference type="ARBA" id="ARBA00023015"/>
    </source>
</evidence>
<dbReference type="RefSeq" id="WP_051195866.1">
    <property type="nucleotide sequence ID" value="NZ_CABHIH010000002.1"/>
</dbReference>
<dbReference type="GeneID" id="42777673"/>
<dbReference type="PANTHER" id="PTHR43280">
    <property type="entry name" value="ARAC-FAMILY TRANSCRIPTIONAL REGULATOR"/>
    <property type="match status" value="1"/>
</dbReference>
<dbReference type="OrthoDB" id="9791615at2"/>
<dbReference type="SUPFAM" id="SSF51182">
    <property type="entry name" value="RmlC-like cupins"/>
    <property type="match status" value="1"/>
</dbReference>
<reference evidence="5 6" key="1">
    <citation type="submission" date="2016-06" db="EMBL/GenBank/DDBJ databases">
        <authorList>
            <person name="Kjaerup R.B."/>
            <person name="Dalgaard T.S."/>
            <person name="Juul-Madsen H.R."/>
        </authorList>
    </citation>
    <scope>NUCLEOTIDE SEQUENCE [LARGE SCALE GENOMIC DNA]</scope>
    <source>
        <strain evidence="5 6">373-A1</strain>
    </source>
</reference>
<dbReference type="InterPro" id="IPR013096">
    <property type="entry name" value="Cupin_2"/>
</dbReference>
<keyword evidence="6" id="KW-1185">Reference proteome</keyword>
<dbReference type="InterPro" id="IPR018060">
    <property type="entry name" value="HTH_AraC"/>
</dbReference>
<dbReference type="SMART" id="SM00342">
    <property type="entry name" value="HTH_ARAC"/>
    <property type="match status" value="1"/>
</dbReference>